<organism evidence="2 3">
    <name type="scientific">Mycolicibacterium pallens</name>
    <dbReference type="NCBI Taxonomy" id="370524"/>
    <lineage>
        <taxon>Bacteria</taxon>
        <taxon>Bacillati</taxon>
        <taxon>Actinomycetota</taxon>
        <taxon>Actinomycetes</taxon>
        <taxon>Mycobacteriales</taxon>
        <taxon>Mycobacteriaceae</taxon>
        <taxon>Mycolicibacterium</taxon>
    </lineage>
</organism>
<dbReference type="InterPro" id="IPR027417">
    <property type="entry name" value="P-loop_NTPase"/>
</dbReference>
<gene>
    <name evidence="2" type="ORF">K0O64_17370</name>
</gene>
<name>A0ABX8VAX4_9MYCO</name>
<dbReference type="Pfam" id="PF03354">
    <property type="entry name" value="TerL_ATPase"/>
    <property type="match status" value="1"/>
</dbReference>
<protein>
    <submittedName>
        <fullName evidence="2">Terminase</fullName>
    </submittedName>
</protein>
<sequence length="453" mass="50045">MRLKPVDDSPLPWRPQGKPSERFRQFCKRFLRVPKGHGAGQPVILRDWQLELVGSVIDAEPQPRLAGWMIGRGNGKSSLLAMWAVFHLFTYGQGASVVVCAISQEQARIIFNIARTLVEQSPELNARVQITKDRMYIPASYSSFDCLVSEPQALEGLDFSLCLVDEIGVTKSDTVDVLMLAQGKRPTSTLVGIGTPPAALEGSVLQTWRQLHRDLGDEFIVWREFSADAFQDHDKLCEHCIRLANPAYGDFLAMDSFVRAAKTATSEAAYRRARLCQLIASNEHPFIDADTWDGLGNGLAVPDGAEVVLAVDASNSDDATAIVVGTVSATPHFDKWRVWEKPRDDDSWQVPVLDVEQAIRDAAKRYNIREVAYDPAYFTRSALVLAAEGLPMVKYPQSPTRQTAATNDLHSSALAGLFTHSGDADLRRHVLNATVKESDIGIRLGKTSHDRAH</sequence>
<dbReference type="EMBL" id="CP080333">
    <property type="protein sequence ID" value="QYL14935.1"/>
    <property type="molecule type" value="Genomic_DNA"/>
</dbReference>
<feature type="domain" description="Terminase large subunit-like ATPase" evidence="1">
    <location>
        <begin position="69"/>
        <end position="173"/>
    </location>
</feature>
<evidence type="ECO:0000313" key="3">
    <source>
        <dbReference type="Proteomes" id="UP000825367"/>
    </source>
</evidence>
<proteinExistence type="predicted"/>
<dbReference type="PANTHER" id="PTHR41287">
    <property type="match status" value="1"/>
</dbReference>
<reference evidence="2 3" key="1">
    <citation type="submission" date="2021-07" db="EMBL/GenBank/DDBJ databases">
        <title>Whole genome sequencing of non-tuberculosis mycobacteria type-strains.</title>
        <authorList>
            <person name="Igarashi Y."/>
            <person name="Osugi A."/>
            <person name="Mitarai S."/>
        </authorList>
    </citation>
    <scope>NUCLEOTIDE SEQUENCE [LARGE SCALE GENOMIC DNA]</scope>
    <source>
        <strain evidence="2 3">JCM 16370</strain>
    </source>
</reference>
<dbReference type="InterPro" id="IPR046461">
    <property type="entry name" value="TerL_ATPase"/>
</dbReference>
<dbReference type="InterPro" id="IPR005021">
    <property type="entry name" value="Terminase_largesu-like"/>
</dbReference>
<dbReference type="SUPFAM" id="SSF52540">
    <property type="entry name" value="P-loop containing nucleoside triphosphate hydrolases"/>
    <property type="match status" value="1"/>
</dbReference>
<dbReference type="Gene3D" id="3.40.50.300">
    <property type="entry name" value="P-loop containing nucleotide triphosphate hydrolases"/>
    <property type="match status" value="1"/>
</dbReference>
<evidence type="ECO:0000313" key="2">
    <source>
        <dbReference type="EMBL" id="QYL14935.1"/>
    </source>
</evidence>
<keyword evidence="3" id="KW-1185">Reference proteome</keyword>
<dbReference type="PANTHER" id="PTHR41287:SF1">
    <property type="entry name" value="PROTEIN YMFN"/>
    <property type="match status" value="1"/>
</dbReference>
<evidence type="ECO:0000259" key="1">
    <source>
        <dbReference type="Pfam" id="PF03354"/>
    </source>
</evidence>
<accession>A0ABX8VAX4</accession>
<dbReference type="Proteomes" id="UP000825367">
    <property type="component" value="Chromosome"/>
</dbReference>